<organism evidence="1 2">
    <name type="scientific">Micromonospora cathayae</name>
    <dbReference type="NCBI Taxonomy" id="3028804"/>
    <lineage>
        <taxon>Bacteria</taxon>
        <taxon>Bacillati</taxon>
        <taxon>Actinomycetota</taxon>
        <taxon>Actinomycetes</taxon>
        <taxon>Micromonosporales</taxon>
        <taxon>Micromonosporaceae</taxon>
        <taxon>Micromonospora</taxon>
    </lineage>
</organism>
<protein>
    <submittedName>
        <fullName evidence="1">Uncharacterized protein</fullName>
    </submittedName>
</protein>
<dbReference type="EMBL" id="CP118615">
    <property type="protein sequence ID" value="WDZ84698.1"/>
    <property type="molecule type" value="Genomic_DNA"/>
</dbReference>
<accession>A0ABY7ZRK9</accession>
<evidence type="ECO:0000313" key="1">
    <source>
        <dbReference type="EMBL" id="WDZ84698.1"/>
    </source>
</evidence>
<dbReference type="Proteomes" id="UP001219605">
    <property type="component" value="Chromosome"/>
</dbReference>
<proteinExistence type="predicted"/>
<sequence>MDHYQNPAVPGEFVEQGLRKPSRPLLLDLLDAVHVGGVSFNDLADWYEYRPVTTIGPAAYRSIHE</sequence>
<name>A0ABY7ZRK9_9ACTN</name>
<dbReference type="RefSeq" id="WP_275031281.1">
    <property type="nucleotide sequence ID" value="NZ_CP118615.1"/>
</dbReference>
<keyword evidence="2" id="KW-1185">Reference proteome</keyword>
<gene>
    <name evidence="1" type="ORF">PVK37_30455</name>
</gene>
<reference evidence="1 2" key="1">
    <citation type="submission" date="2023-02" db="EMBL/GenBank/DDBJ databases">
        <authorList>
            <person name="Mo P."/>
        </authorList>
    </citation>
    <scope>NUCLEOTIDE SEQUENCE [LARGE SCALE GENOMIC DNA]</scope>
    <source>
        <strain evidence="1 2">HUAS 3</strain>
    </source>
</reference>
<evidence type="ECO:0000313" key="2">
    <source>
        <dbReference type="Proteomes" id="UP001219605"/>
    </source>
</evidence>